<dbReference type="InterPro" id="IPR007392">
    <property type="entry name" value="GD_AH_second"/>
</dbReference>
<dbReference type="GO" id="GO:0019698">
    <property type="term" value="P:D-galacturonate catabolic process"/>
    <property type="evidence" value="ECO:0007669"/>
    <property type="project" value="TreeGrafter"/>
</dbReference>
<organism evidence="4 5">
    <name type="scientific">Microbacterium ginsengiterrae</name>
    <dbReference type="NCBI Taxonomy" id="546115"/>
    <lineage>
        <taxon>Bacteria</taxon>
        <taxon>Bacillati</taxon>
        <taxon>Actinomycetota</taxon>
        <taxon>Actinomycetes</taxon>
        <taxon>Micrococcales</taxon>
        <taxon>Microbacteriaceae</taxon>
        <taxon>Microbacterium</taxon>
    </lineage>
</organism>
<evidence type="ECO:0000313" key="5">
    <source>
        <dbReference type="Proteomes" id="UP000517712"/>
    </source>
</evidence>
<comment type="caution">
    <text evidence="4">The sequence shown here is derived from an EMBL/GenBank/DDBJ whole genome shotgun (WGS) entry which is preliminary data.</text>
</comment>
<dbReference type="InterPro" id="IPR013974">
    <property type="entry name" value="SAF"/>
</dbReference>
<dbReference type="AlphaFoldDB" id="A0A7W9CAL5"/>
<name>A0A7W9CAL5_9MICO</name>
<sequence length="513" mass="54618">MTDLASLSLSLRDGDDVRIVRDSLAAGAYTLDGATLTVPADIPRGHKVAVRRIEQDAPIHKYGQVIGFATRVIEPGEHAHVHNVEFREFDRVGVAGTALRETVMVPEAERRTFSGYRRADGKVGTRNYIGIITSVNCSATAAQQIAMRVEMSGILDDYPNVDGVMALTHDTGCGTGGAGNYGFGILRRTLHGYASHPNFGAVIAVGLGCEVNQIRDMTQSWKNVPSDRKVSSMTIQALGGTRATVEEGIRRVTALLPEVNEVEREPVPVSELVLAMECGGSDAFSGITANPALGAAADILIRHGGTAVFGETTEIYGAEHLLTSRAVSDEVADKLNERIRWWEDHVTADGTSINNNPSPGNKAGGLTTILEKSLGAAAKGGSTNLVDVVEYAEPVTAKGLVFMDTPGYDPVNATGLVAGGAQVLAFTTGRGSAFGCKPAPSFKLATNTPLYERMTEDMDINCGSVVDGEKTIEQMGEEIFEFIIRIASGEKTKSEELGYGDNEFVPWQLSTVV</sequence>
<dbReference type="GO" id="GO:0016787">
    <property type="term" value="F:hydrolase activity"/>
    <property type="evidence" value="ECO:0007669"/>
    <property type="project" value="UniProtKB-KW"/>
</dbReference>
<dbReference type="Proteomes" id="UP000517712">
    <property type="component" value="Unassembled WGS sequence"/>
</dbReference>
<dbReference type="InterPro" id="IPR052172">
    <property type="entry name" value="UxaA_altronate/galactarate_dh"/>
</dbReference>
<dbReference type="GO" id="GO:0008789">
    <property type="term" value="F:altronate dehydratase activity"/>
    <property type="evidence" value="ECO:0007669"/>
    <property type="project" value="UniProtKB-EC"/>
</dbReference>
<dbReference type="EC" id="4.2.1.7" evidence="4"/>
<feature type="domain" description="SAF" evidence="3">
    <location>
        <begin position="15"/>
        <end position="85"/>
    </location>
</feature>
<dbReference type="CDD" id="cd11613">
    <property type="entry name" value="SAF_AH_GD"/>
    <property type="match status" value="1"/>
</dbReference>
<accession>A0A7W9CAL5</accession>
<keyword evidence="2 4" id="KW-0456">Lyase</keyword>
<comment type="similarity">
    <text evidence="1">Belongs to the UxaA family.</text>
</comment>
<dbReference type="Gene3D" id="2.30.130.110">
    <property type="match status" value="1"/>
</dbReference>
<dbReference type="RefSeq" id="WP_184280897.1">
    <property type="nucleotide sequence ID" value="NZ_BAAAPG010000001.1"/>
</dbReference>
<evidence type="ECO:0000259" key="3">
    <source>
        <dbReference type="SMART" id="SM00858"/>
    </source>
</evidence>
<protein>
    <submittedName>
        <fullName evidence="4">Altronate hydrolase</fullName>
        <ecNumber evidence="4">4.2.1.7</ecNumber>
    </submittedName>
</protein>
<dbReference type="InterPro" id="IPR048332">
    <property type="entry name" value="GD_AH_C"/>
</dbReference>
<dbReference type="SMART" id="SM00858">
    <property type="entry name" value="SAF"/>
    <property type="match status" value="1"/>
</dbReference>
<proteinExistence type="inferred from homology"/>
<dbReference type="PANTHER" id="PTHR30536:SF5">
    <property type="entry name" value="ALTRONATE DEHYDRATASE"/>
    <property type="match status" value="1"/>
</dbReference>
<dbReference type="Pfam" id="PF20629">
    <property type="entry name" value="GD_AH_C"/>
    <property type="match status" value="1"/>
</dbReference>
<reference evidence="4 5" key="1">
    <citation type="submission" date="2020-08" db="EMBL/GenBank/DDBJ databases">
        <title>Sequencing the genomes of 1000 actinobacteria strains.</title>
        <authorList>
            <person name="Klenk H.-P."/>
        </authorList>
    </citation>
    <scope>NUCLEOTIDE SEQUENCE [LARGE SCALE GENOMIC DNA]</scope>
    <source>
        <strain evidence="4 5">DSM 24823</strain>
    </source>
</reference>
<keyword evidence="4" id="KW-0378">Hydrolase</keyword>
<keyword evidence="5" id="KW-1185">Reference proteome</keyword>
<dbReference type="EMBL" id="JACHMU010000001">
    <property type="protein sequence ID" value="MBB5741662.1"/>
    <property type="molecule type" value="Genomic_DNA"/>
</dbReference>
<evidence type="ECO:0000256" key="1">
    <source>
        <dbReference type="ARBA" id="ARBA00010986"/>
    </source>
</evidence>
<evidence type="ECO:0000313" key="4">
    <source>
        <dbReference type="EMBL" id="MBB5741662.1"/>
    </source>
</evidence>
<evidence type="ECO:0000256" key="2">
    <source>
        <dbReference type="ARBA" id="ARBA00023239"/>
    </source>
</evidence>
<dbReference type="InterPro" id="IPR044144">
    <property type="entry name" value="SAF_UxaA/GarD"/>
</dbReference>
<gene>
    <name evidence="4" type="ORF">HD600_000159</name>
</gene>
<dbReference type="Pfam" id="PF04295">
    <property type="entry name" value="GD_AH_second"/>
    <property type="match status" value="1"/>
</dbReference>
<dbReference type="PANTHER" id="PTHR30536">
    <property type="entry name" value="ALTRONATE/GALACTARATE DEHYDRATASE"/>
    <property type="match status" value="1"/>
</dbReference>